<keyword evidence="3" id="KW-1185">Reference proteome</keyword>
<feature type="compositionally biased region" description="Acidic residues" evidence="1">
    <location>
        <begin position="874"/>
        <end position="884"/>
    </location>
</feature>
<dbReference type="OrthoDB" id="3257768at2759"/>
<proteinExistence type="predicted"/>
<comment type="caution">
    <text evidence="2">The sequence shown here is derived from an EMBL/GenBank/DDBJ whole genome shotgun (WGS) entry which is preliminary data.</text>
</comment>
<sequence>MTGLTCPPDDAVVVCAWKHKRKRYATTDEPLRHWVQNYRNGYLRVLVTREGPMGENAACQCGEPVKYRCGECHGAQLYWRECIVEAHRLCPLCRIEANRHFFNTRGKITDNAGSQAFQRRYKLALHVVRQWRNLRALKRGGIGNDRDRLTSETREGELAVECLACPKASVNLPVGWEHAPPERRFLFAVFLAVDACFRLKRKKISSWASDPSIQDGWSYFVLSAAYAEFMETLGEQKEMSTCTGLAALDHANTKTGEKYGNMEYIVASAWWHLRMLLFFLLSYDIMCQWSKNLWDRLLMLLPALRFQLAAFFVKYVIPKLHILRHLRKCQENYSLLYTVGAAQADVEGIEHIWSSSGLMGASTQEMGPGLRQDTLDDFWHFWNWNKVVGMGTTLHKCFLRATKELSTQKSWLENLGKAQQQEIAAWKKSVDDFECAAGDEDGEPPTNPYEMPPSGATLCDIELELVREEQELERTSATARDAAQEMMTEYLMLALGIKGQQCQLSADLLANRSPTMKDLTNFVTCRTRIACQIKKLQALQHKYSPGALQRAATAMDADAIEAKRTPLFLPSALSLSERQPPLSVPGLTPAEERLQDAQCHESLDDLQHALTVKGQLQTYCGLNSRHQHQNTRSRGLVDNQQDKVDVGTRTYQDACGALIALSPGGASAWCMLEKADLRLLEDEEEAKRRKQRVMKGKRQQAAQLNADGEVRRVPGMGEKSRLVSWIWLDAGSLGRVIGEEIRTCVKVEWCKAYARVKRWQEEVLLLQEEMVRCLLTLQWQAKLWDARADASYYCGKITCRSSHLQGAMAFAARQAAARCKLEMGFHCLCGFGWDDEDEDDPEDDEAGPMPEADGEAAVQGAADRSNGQHGRQEPEEEDADDEPDLGNTAAGEEDVMVRTAQINELLAVQTILFAYNEL</sequence>
<dbReference type="Proteomes" id="UP000623467">
    <property type="component" value="Unassembled WGS sequence"/>
</dbReference>
<dbReference type="InterPro" id="IPR040521">
    <property type="entry name" value="KDZ"/>
</dbReference>
<reference evidence="2" key="1">
    <citation type="submission" date="2020-05" db="EMBL/GenBank/DDBJ databases">
        <title>Mycena genomes resolve the evolution of fungal bioluminescence.</title>
        <authorList>
            <person name="Tsai I.J."/>
        </authorList>
    </citation>
    <scope>NUCLEOTIDE SEQUENCE</scope>
    <source>
        <strain evidence="2">160909Yilan</strain>
    </source>
</reference>
<evidence type="ECO:0000313" key="2">
    <source>
        <dbReference type="EMBL" id="KAF7378027.1"/>
    </source>
</evidence>
<feature type="compositionally biased region" description="Acidic residues" evidence="1">
    <location>
        <begin position="836"/>
        <end position="846"/>
    </location>
</feature>
<evidence type="ECO:0000256" key="1">
    <source>
        <dbReference type="SAM" id="MobiDB-lite"/>
    </source>
</evidence>
<evidence type="ECO:0000313" key="3">
    <source>
        <dbReference type="Proteomes" id="UP000623467"/>
    </source>
</evidence>
<dbReference type="AlphaFoldDB" id="A0A8H7DLL8"/>
<gene>
    <name evidence="2" type="ORF">MSAN_00226600</name>
</gene>
<name>A0A8H7DLL8_9AGAR</name>
<dbReference type="EMBL" id="JACAZH010000001">
    <property type="protein sequence ID" value="KAF7378027.1"/>
    <property type="molecule type" value="Genomic_DNA"/>
</dbReference>
<organism evidence="2 3">
    <name type="scientific">Mycena sanguinolenta</name>
    <dbReference type="NCBI Taxonomy" id="230812"/>
    <lineage>
        <taxon>Eukaryota</taxon>
        <taxon>Fungi</taxon>
        <taxon>Dikarya</taxon>
        <taxon>Basidiomycota</taxon>
        <taxon>Agaricomycotina</taxon>
        <taxon>Agaricomycetes</taxon>
        <taxon>Agaricomycetidae</taxon>
        <taxon>Agaricales</taxon>
        <taxon>Marasmiineae</taxon>
        <taxon>Mycenaceae</taxon>
        <taxon>Mycena</taxon>
    </lineage>
</organism>
<dbReference type="Pfam" id="PF18758">
    <property type="entry name" value="KDZ"/>
    <property type="match status" value="1"/>
</dbReference>
<accession>A0A8H7DLL8</accession>
<protein>
    <submittedName>
        <fullName evidence="2">CxC2 domain-containing protein</fullName>
    </submittedName>
</protein>
<feature type="region of interest" description="Disordered" evidence="1">
    <location>
        <begin position="836"/>
        <end position="893"/>
    </location>
</feature>